<keyword evidence="3" id="KW-0677">Repeat</keyword>
<feature type="non-terminal residue" evidence="5">
    <location>
        <position position="504"/>
    </location>
</feature>
<dbReference type="PROSITE" id="PS50052">
    <property type="entry name" value="GUANYLATE_KINASE_2"/>
    <property type="match status" value="1"/>
</dbReference>
<dbReference type="InterPro" id="IPR008144">
    <property type="entry name" value="Guanylate_kin-like_dom"/>
</dbReference>
<dbReference type="PROSITE" id="PS51450">
    <property type="entry name" value="LRR"/>
    <property type="match status" value="6"/>
</dbReference>
<dbReference type="Pfam" id="PF14580">
    <property type="entry name" value="LRR_9"/>
    <property type="match status" value="1"/>
</dbReference>
<dbReference type="InterPro" id="IPR032675">
    <property type="entry name" value="LRR_dom_sf"/>
</dbReference>
<dbReference type="FunFam" id="3.80.10.10:FF:000191">
    <property type="entry name" value="Leucine rich repeats and guanylate kinase domain containing"/>
    <property type="match status" value="1"/>
</dbReference>
<dbReference type="InterPro" id="IPR027417">
    <property type="entry name" value="P-loop_NTPase"/>
</dbReference>
<protein>
    <submittedName>
        <fullName evidence="5">LRGUK protein</fullName>
    </submittedName>
</protein>
<dbReference type="PANTHER" id="PTHR23117:SF18">
    <property type="entry name" value="LEUCINE-RICH REPEAT AND GUANYLATE KINASE DOMAIN-CONTAINING PROTEIN"/>
    <property type="match status" value="1"/>
</dbReference>
<evidence type="ECO:0000256" key="3">
    <source>
        <dbReference type="ARBA" id="ARBA00022737"/>
    </source>
</evidence>
<dbReference type="SMART" id="SM00365">
    <property type="entry name" value="LRR_SD22"/>
    <property type="match status" value="5"/>
</dbReference>
<reference evidence="5 6" key="1">
    <citation type="submission" date="2019-09" db="EMBL/GenBank/DDBJ databases">
        <title>Bird 10,000 Genomes (B10K) Project - Family phase.</title>
        <authorList>
            <person name="Zhang G."/>
        </authorList>
    </citation>
    <scope>NUCLEOTIDE SEQUENCE [LARGE SCALE GENOMIC DNA]</scope>
    <source>
        <strain evidence="5">B10K-DU-001-39</strain>
        <tissue evidence="5">Muscle</tissue>
    </source>
</reference>
<keyword evidence="1" id="KW-0433">Leucine-rich repeat</keyword>
<dbReference type="Gene3D" id="3.80.10.10">
    <property type="entry name" value="Ribonuclease Inhibitor"/>
    <property type="match status" value="2"/>
</dbReference>
<accession>A0A7L0WNN3</accession>
<organism evidence="5 6">
    <name type="scientific">Alectura lathami</name>
    <name type="common">Australian brush turkey</name>
    <dbReference type="NCBI Taxonomy" id="81907"/>
    <lineage>
        <taxon>Eukaryota</taxon>
        <taxon>Metazoa</taxon>
        <taxon>Chordata</taxon>
        <taxon>Craniata</taxon>
        <taxon>Vertebrata</taxon>
        <taxon>Euteleostomi</taxon>
        <taxon>Archelosauria</taxon>
        <taxon>Archosauria</taxon>
        <taxon>Dinosauria</taxon>
        <taxon>Saurischia</taxon>
        <taxon>Theropoda</taxon>
        <taxon>Coelurosauria</taxon>
        <taxon>Aves</taxon>
        <taxon>Neognathae</taxon>
        <taxon>Galloanserae</taxon>
        <taxon>Galliformes</taxon>
        <taxon>Megapodiidae</taxon>
        <taxon>Alectura</taxon>
    </lineage>
</organism>
<dbReference type="FunFam" id="3.40.50.300:FF:000828">
    <property type="entry name" value="leucine-rich repeat and guanylate kinase domain-containing protein-like"/>
    <property type="match status" value="1"/>
</dbReference>
<evidence type="ECO:0000313" key="6">
    <source>
        <dbReference type="Proteomes" id="UP000562322"/>
    </source>
</evidence>
<evidence type="ECO:0000256" key="1">
    <source>
        <dbReference type="ARBA" id="ARBA00022614"/>
    </source>
</evidence>
<feature type="non-terminal residue" evidence="5">
    <location>
        <position position="1"/>
    </location>
</feature>
<dbReference type="OrthoDB" id="6334211at2759"/>
<dbReference type="SUPFAM" id="SSF52058">
    <property type="entry name" value="L domain-like"/>
    <property type="match status" value="1"/>
</dbReference>
<dbReference type="SUPFAM" id="SSF52540">
    <property type="entry name" value="P-loop containing nucleoside triphosphate hydrolases"/>
    <property type="match status" value="1"/>
</dbReference>
<sequence length="504" mass="57531">QVHLEGVLDEATVAEGLHRLGRSAPGTEYVYLNLSLSGHELRDINILSSYIHLQKLELSYNKINDLSCISQMPYLLELNASNNELTTYFDFKPPKNLKEVDFSYNRIPKMGDLSAYQSLTKLLLDFNSIEEIRGLEKCHSLTHLSLSHNRLTAISGLENLPIRILNLSSNLLEKITGLDSLKALWKLDLSSNKIASLEGLEEHNLLEVINLEDNKIAELSELEYIQDLPLLSVLNLLKNPVQEQADYELLVIFMLLQLTELDLRKISVKEKVAAVNKYDPPPEVVAARDHMTHLTYSMLQPQRILDSTLPSLDAPYPMLVLAGPLACGKRELTHRICRQFNNFFRYGPCHTTRAAYFGEENRLDYYFVSQEAFDKMLKTGKFIATFKYSSYYYGLGRDTVESIAREGLATCVHLEIEGVRSLKNTYFEPRYILVVPMNKEKYEGHLRRKGLFSRPEIEEALSRVDMYIKISEDLPGFFDAVVNADELDEAFAELSFLIKAYLGL</sequence>
<dbReference type="Pfam" id="PF00625">
    <property type="entry name" value="Guanylate_kin"/>
    <property type="match status" value="1"/>
</dbReference>
<dbReference type="PANTHER" id="PTHR23117">
    <property type="entry name" value="GUANYLATE KINASE-RELATED"/>
    <property type="match status" value="1"/>
</dbReference>
<dbReference type="Gene3D" id="3.40.50.300">
    <property type="entry name" value="P-loop containing nucleotide triphosphate hydrolases"/>
    <property type="match status" value="1"/>
</dbReference>
<dbReference type="GO" id="GO:0004385">
    <property type="term" value="F:GMP kinase activity"/>
    <property type="evidence" value="ECO:0007669"/>
    <property type="project" value="TreeGrafter"/>
</dbReference>
<dbReference type="InterPro" id="IPR008145">
    <property type="entry name" value="GK/Ca_channel_bsu"/>
</dbReference>
<evidence type="ECO:0000259" key="4">
    <source>
        <dbReference type="PROSITE" id="PS50052"/>
    </source>
</evidence>
<comment type="caution">
    <text evidence="5">The sequence shown here is derived from an EMBL/GenBank/DDBJ whole genome shotgun (WGS) entry which is preliminary data.</text>
</comment>
<dbReference type="EMBL" id="VXAV01008792">
    <property type="protein sequence ID" value="NXL92234.1"/>
    <property type="molecule type" value="Genomic_DNA"/>
</dbReference>
<dbReference type="InterPro" id="IPR025875">
    <property type="entry name" value="Leu-rich_rpt_4"/>
</dbReference>
<keyword evidence="6" id="KW-1185">Reference proteome</keyword>
<gene>
    <name evidence="5" type="primary">Lrguk</name>
    <name evidence="5" type="ORF">ALELAT_R03613</name>
</gene>
<dbReference type="SMART" id="SM00072">
    <property type="entry name" value="GuKc"/>
    <property type="match status" value="1"/>
</dbReference>
<proteinExistence type="predicted"/>
<dbReference type="Pfam" id="PF12799">
    <property type="entry name" value="LRR_4"/>
    <property type="match status" value="1"/>
</dbReference>
<dbReference type="AlphaFoldDB" id="A0A7L0WNN3"/>
<feature type="domain" description="Guanylate kinase-like" evidence="4">
    <location>
        <begin position="316"/>
        <end position="499"/>
    </location>
</feature>
<evidence type="ECO:0000313" key="5">
    <source>
        <dbReference type="EMBL" id="NXL92234.1"/>
    </source>
</evidence>
<dbReference type="GO" id="GO:0005829">
    <property type="term" value="C:cytosol"/>
    <property type="evidence" value="ECO:0007669"/>
    <property type="project" value="TreeGrafter"/>
</dbReference>
<dbReference type="FunFam" id="3.80.10.10:FF:000813">
    <property type="entry name" value="Leucine rich repeats and guanylate kinase domain containing"/>
    <property type="match status" value="1"/>
</dbReference>
<dbReference type="Proteomes" id="UP000562322">
    <property type="component" value="Unassembled WGS sequence"/>
</dbReference>
<dbReference type="CDD" id="cd00071">
    <property type="entry name" value="GMPK"/>
    <property type="match status" value="1"/>
</dbReference>
<evidence type="ECO:0000256" key="2">
    <source>
        <dbReference type="ARBA" id="ARBA00022679"/>
    </source>
</evidence>
<keyword evidence="2" id="KW-0808">Transferase</keyword>
<name>A0A7L0WNN3_ALELA</name>
<dbReference type="InterPro" id="IPR001611">
    <property type="entry name" value="Leu-rich_rpt"/>
</dbReference>